<accession>A0A9J7AXV5</accession>
<evidence type="ECO:0000256" key="1">
    <source>
        <dbReference type="ARBA" id="ARBA00023239"/>
    </source>
</evidence>
<dbReference type="InterPro" id="IPR050772">
    <property type="entry name" value="Hydratase-Decarb/MhpD_sf"/>
</dbReference>
<dbReference type="PANTHER" id="PTHR30143">
    <property type="entry name" value="ACID HYDRATASE"/>
    <property type="match status" value="1"/>
</dbReference>
<keyword evidence="3" id="KW-0378">Hydrolase</keyword>
<gene>
    <name evidence="3" type="ORF">NUH88_09400</name>
</gene>
<organism evidence="3 4">
    <name type="scientific">Nisaea acidiphila</name>
    <dbReference type="NCBI Taxonomy" id="1862145"/>
    <lineage>
        <taxon>Bacteria</taxon>
        <taxon>Pseudomonadati</taxon>
        <taxon>Pseudomonadota</taxon>
        <taxon>Alphaproteobacteria</taxon>
        <taxon>Rhodospirillales</taxon>
        <taxon>Thalassobaculaceae</taxon>
        <taxon>Nisaea</taxon>
    </lineage>
</organism>
<sequence length="257" mass="27206">MTDMSQLGDAILAARLESKLPAPTRQWYGSTDIENAYEVQDNVLAEILRRRGGQIIGRKAGCTNQSARDLLGLDGPFHGALLSGTEKQSPARIAREDYPFIILEPEFALRIGTALQPGATPHTAKSVVSAVDAIVPAIEIVSSCHDEWTAAGPALLIADNGSSYGWVRGEPVTDWTVEDVMAAPVALSVDGTEVASGSAANVDGGPFEVLAWMANRIPLEAGSYVSTGTTTNVHPAERGETIEAQFGPFGHVRVEVV</sequence>
<protein>
    <submittedName>
        <fullName evidence="3">Fumarylacetoacetate hydrolase family protein</fullName>
    </submittedName>
</protein>
<keyword evidence="4" id="KW-1185">Reference proteome</keyword>
<dbReference type="SUPFAM" id="SSF56529">
    <property type="entry name" value="FAH"/>
    <property type="match status" value="1"/>
</dbReference>
<proteinExistence type="predicted"/>
<dbReference type="InterPro" id="IPR011234">
    <property type="entry name" value="Fumarylacetoacetase-like_C"/>
</dbReference>
<dbReference type="GO" id="GO:0016787">
    <property type="term" value="F:hydrolase activity"/>
    <property type="evidence" value="ECO:0007669"/>
    <property type="project" value="UniProtKB-KW"/>
</dbReference>
<dbReference type="KEGG" id="naci:NUH88_09400"/>
<reference evidence="3" key="1">
    <citation type="submission" date="2022-08" db="EMBL/GenBank/DDBJ databases">
        <title>Nisaea acidiphila sp. nov., isolated from a marine algal debris and emended description of the genus Nisaea Urios et al. 2008.</title>
        <authorList>
            <person name="Kwon K."/>
        </authorList>
    </citation>
    <scope>NUCLEOTIDE SEQUENCE</scope>
    <source>
        <strain evidence="3">MEBiC11861</strain>
    </source>
</reference>
<dbReference type="Proteomes" id="UP001060336">
    <property type="component" value="Chromosome"/>
</dbReference>
<dbReference type="GO" id="GO:0005737">
    <property type="term" value="C:cytoplasm"/>
    <property type="evidence" value="ECO:0007669"/>
    <property type="project" value="TreeGrafter"/>
</dbReference>
<evidence type="ECO:0000313" key="3">
    <source>
        <dbReference type="EMBL" id="UUX51902.1"/>
    </source>
</evidence>
<dbReference type="AlphaFoldDB" id="A0A9J7AXV5"/>
<name>A0A9J7AXV5_9PROT</name>
<dbReference type="RefSeq" id="WP_257771648.1">
    <property type="nucleotide sequence ID" value="NZ_CP102480.1"/>
</dbReference>
<feature type="domain" description="Fumarylacetoacetase-like C-terminal" evidence="2">
    <location>
        <begin position="103"/>
        <end position="257"/>
    </location>
</feature>
<evidence type="ECO:0000313" key="4">
    <source>
        <dbReference type="Proteomes" id="UP001060336"/>
    </source>
</evidence>
<dbReference type="InterPro" id="IPR036663">
    <property type="entry name" value="Fumarylacetoacetase_C_sf"/>
</dbReference>
<dbReference type="Gene3D" id="3.90.850.10">
    <property type="entry name" value="Fumarylacetoacetase-like, C-terminal domain"/>
    <property type="match status" value="1"/>
</dbReference>
<dbReference type="Pfam" id="PF01557">
    <property type="entry name" value="FAA_hydrolase"/>
    <property type="match status" value="1"/>
</dbReference>
<dbReference type="EMBL" id="CP102480">
    <property type="protein sequence ID" value="UUX51902.1"/>
    <property type="molecule type" value="Genomic_DNA"/>
</dbReference>
<keyword evidence="1" id="KW-0456">Lyase</keyword>
<dbReference type="PANTHER" id="PTHR30143:SF0">
    <property type="entry name" value="2-KETO-4-PENTENOATE HYDRATASE"/>
    <property type="match status" value="1"/>
</dbReference>
<dbReference type="GO" id="GO:0008684">
    <property type="term" value="F:2-oxopent-4-enoate hydratase activity"/>
    <property type="evidence" value="ECO:0007669"/>
    <property type="project" value="TreeGrafter"/>
</dbReference>
<evidence type="ECO:0000259" key="2">
    <source>
        <dbReference type="Pfam" id="PF01557"/>
    </source>
</evidence>